<dbReference type="AlphaFoldDB" id="A0A8S3SQ10"/>
<dbReference type="GO" id="GO:0002224">
    <property type="term" value="P:toll-like receptor signaling pathway"/>
    <property type="evidence" value="ECO:0007669"/>
    <property type="project" value="InterPro"/>
</dbReference>
<evidence type="ECO:0000256" key="10">
    <source>
        <dbReference type="ARBA" id="ARBA00023180"/>
    </source>
</evidence>
<dbReference type="PROSITE" id="PS51450">
    <property type="entry name" value="LRR"/>
    <property type="match status" value="1"/>
</dbReference>
<evidence type="ECO:0000256" key="8">
    <source>
        <dbReference type="ARBA" id="ARBA00023136"/>
    </source>
</evidence>
<evidence type="ECO:0000256" key="3">
    <source>
        <dbReference type="ARBA" id="ARBA00022614"/>
    </source>
</evidence>
<keyword evidence="7 11" id="KW-1133">Transmembrane helix</keyword>
<dbReference type="InterPro" id="IPR017241">
    <property type="entry name" value="Toll-like_receptor"/>
</dbReference>
<evidence type="ECO:0000256" key="5">
    <source>
        <dbReference type="ARBA" id="ARBA00022729"/>
    </source>
</evidence>
<evidence type="ECO:0000256" key="4">
    <source>
        <dbReference type="ARBA" id="ARBA00022692"/>
    </source>
</evidence>
<evidence type="ECO:0000256" key="1">
    <source>
        <dbReference type="ARBA" id="ARBA00004479"/>
    </source>
</evidence>
<evidence type="ECO:0000259" key="12">
    <source>
        <dbReference type="PROSITE" id="PS50104"/>
    </source>
</evidence>
<dbReference type="SMART" id="SM00255">
    <property type="entry name" value="TIR"/>
    <property type="match status" value="1"/>
</dbReference>
<organism evidence="13 14">
    <name type="scientific">Mytilus edulis</name>
    <name type="common">Blue mussel</name>
    <dbReference type="NCBI Taxonomy" id="6550"/>
    <lineage>
        <taxon>Eukaryota</taxon>
        <taxon>Metazoa</taxon>
        <taxon>Spiralia</taxon>
        <taxon>Lophotrochozoa</taxon>
        <taxon>Mollusca</taxon>
        <taxon>Bivalvia</taxon>
        <taxon>Autobranchia</taxon>
        <taxon>Pteriomorphia</taxon>
        <taxon>Mytilida</taxon>
        <taxon>Mytiloidea</taxon>
        <taxon>Mytilidae</taxon>
        <taxon>Mytilinae</taxon>
        <taxon>Mytilus</taxon>
    </lineage>
</organism>
<dbReference type="OrthoDB" id="6105302at2759"/>
<protein>
    <submittedName>
        <fullName evidence="13">TLR7</fullName>
    </submittedName>
</protein>
<keyword evidence="14" id="KW-1185">Reference proteome</keyword>
<evidence type="ECO:0000313" key="14">
    <source>
        <dbReference type="Proteomes" id="UP000683360"/>
    </source>
</evidence>
<dbReference type="InterPro" id="IPR001611">
    <property type="entry name" value="Leu-rich_rpt"/>
</dbReference>
<comment type="similarity">
    <text evidence="2">Belongs to the Toll-like receptor family.</text>
</comment>
<accession>A0A8S3SQ10</accession>
<evidence type="ECO:0000256" key="9">
    <source>
        <dbReference type="ARBA" id="ARBA00023170"/>
    </source>
</evidence>
<dbReference type="PIRSF" id="PIRSF037595">
    <property type="entry name" value="Toll-like_receptor"/>
    <property type="match status" value="1"/>
</dbReference>
<evidence type="ECO:0000313" key="13">
    <source>
        <dbReference type="EMBL" id="CAG2223431.1"/>
    </source>
</evidence>
<keyword evidence="3" id="KW-0433">Leucine-rich repeat</keyword>
<dbReference type="PANTHER" id="PTHR24365">
    <property type="entry name" value="TOLL-LIKE RECEPTOR"/>
    <property type="match status" value="1"/>
</dbReference>
<keyword evidence="4 11" id="KW-0812">Transmembrane</keyword>
<dbReference type="PROSITE" id="PS50104">
    <property type="entry name" value="TIR"/>
    <property type="match status" value="1"/>
</dbReference>
<dbReference type="InterPro" id="IPR032675">
    <property type="entry name" value="LRR_dom_sf"/>
</dbReference>
<dbReference type="Proteomes" id="UP000683360">
    <property type="component" value="Unassembled WGS sequence"/>
</dbReference>
<dbReference type="GO" id="GO:0004888">
    <property type="term" value="F:transmembrane signaling receptor activity"/>
    <property type="evidence" value="ECO:0007669"/>
    <property type="project" value="InterPro"/>
</dbReference>
<dbReference type="Gene3D" id="3.40.50.10140">
    <property type="entry name" value="Toll/interleukin-1 receptor homology (TIR) domain"/>
    <property type="match status" value="1"/>
</dbReference>
<keyword evidence="8 11" id="KW-0472">Membrane</keyword>
<name>A0A8S3SQ10_MYTED</name>
<comment type="subcellular location">
    <subcellularLocation>
        <location evidence="1">Membrane</location>
        <topology evidence="1">Single-pass type I membrane protein</topology>
    </subcellularLocation>
</comment>
<dbReference type="SMART" id="SM00369">
    <property type="entry name" value="LRR_TYP"/>
    <property type="match status" value="4"/>
</dbReference>
<dbReference type="GO" id="GO:0006955">
    <property type="term" value="P:immune response"/>
    <property type="evidence" value="ECO:0007669"/>
    <property type="project" value="InterPro"/>
</dbReference>
<dbReference type="GO" id="GO:0005886">
    <property type="term" value="C:plasma membrane"/>
    <property type="evidence" value="ECO:0007669"/>
    <property type="project" value="TreeGrafter"/>
</dbReference>
<keyword evidence="10" id="KW-0325">Glycoprotein</keyword>
<dbReference type="EMBL" id="CAJPWZ010001787">
    <property type="protein sequence ID" value="CAG2223431.1"/>
    <property type="molecule type" value="Genomic_DNA"/>
</dbReference>
<proteinExistence type="inferred from homology"/>
<dbReference type="Pfam" id="PF13855">
    <property type="entry name" value="LRR_8"/>
    <property type="match status" value="2"/>
</dbReference>
<dbReference type="Pfam" id="PF01582">
    <property type="entry name" value="TIR"/>
    <property type="match status" value="1"/>
</dbReference>
<dbReference type="PANTHER" id="PTHR24365:SF541">
    <property type="entry name" value="PROTEIN TOLL-RELATED"/>
    <property type="match status" value="1"/>
</dbReference>
<dbReference type="SUPFAM" id="SSF52058">
    <property type="entry name" value="L domain-like"/>
    <property type="match status" value="3"/>
</dbReference>
<dbReference type="InterPro" id="IPR003591">
    <property type="entry name" value="Leu-rich_rpt_typical-subtyp"/>
</dbReference>
<dbReference type="SUPFAM" id="SSF52200">
    <property type="entry name" value="Toll/Interleukin receptor TIR domain"/>
    <property type="match status" value="1"/>
</dbReference>
<dbReference type="Gene3D" id="3.80.10.10">
    <property type="entry name" value="Ribonuclease Inhibitor"/>
    <property type="match status" value="2"/>
</dbReference>
<dbReference type="InterPro" id="IPR000157">
    <property type="entry name" value="TIR_dom"/>
</dbReference>
<evidence type="ECO:0000256" key="6">
    <source>
        <dbReference type="ARBA" id="ARBA00022737"/>
    </source>
</evidence>
<reference evidence="13" key="1">
    <citation type="submission" date="2021-03" db="EMBL/GenBank/DDBJ databases">
        <authorList>
            <person name="Bekaert M."/>
        </authorList>
    </citation>
    <scope>NUCLEOTIDE SEQUENCE</scope>
</reference>
<keyword evidence="9" id="KW-0675">Receptor</keyword>
<keyword evidence="6" id="KW-0677">Repeat</keyword>
<sequence>MKLVDLYVPFFIFISVRSIAILTEQKCTIHGSTNDITCICRKQNIANIQTQCPENTTTLDIRDNVYPILRNYSFSKWTQLQTLILVNCKIHEIEQKAFVFLSELIRLDMGKNSFRDNSLPDGVFDPLVSLRYLGMYDNIGEMTNYPDVQISDLINLKQLVINGLDGKVFGTGFGKLQQLEYLSLQPCRYQKLTNETFVNLRNSPISYLQLKCNLISVDTDAFKSLQSLTTLDISENQFLKISSLLPSFYVFHGRNMSSLLLQRNYQTNEVDTITKNNLITLGSICVSTIDLHRNQILVLQIADQSKMPYIHCLQNLNLAENAMSSRIYFASLLLLSSAMKNLKKLDISKQRLYYTTDININKLLTTNYTRKNLPYQMPIPENLEYLNVSNQNFKSTKFNFDIIFTHGNKLKLLDFANNKYTSCAGTLRGLSNLIMLNFSGSSCSDIAVDFFNFIPTLQKLVFQRADLGYVIAAERYSKLLDNMLNLSYVDFTGNGIKFINSKIFTKQKRSLETLILKNNKLPYVPINAKDFPKLSTLDLRTNNIEYFPENIMNEIDEALKLSENTNFMIHLFDNPIKCNCETLTFIAWLNERKIYFDNDGNYTCQYTDGSLTTTSWIYRNLRANQIHCMAKTWLLISALLTFSLLVLMMIVAWSYKYRTALKYWYYNIRRKYRLLQDTDITRRKYDAFVAYHQSDYKIVKTKIVPFLEGEKSLNLCIHQRDFLSGLYIADNILDAMKNSKKILILITKNYLDSKWGKFELDMARMQLFQEDRNLLITVMIENIPPSHMPKPLLDIWERITCIESDDSFCNDIIPTEGLHAWKQLYESIISL</sequence>
<gene>
    <name evidence="13" type="ORF">MEDL_36714</name>
</gene>
<evidence type="ECO:0000256" key="7">
    <source>
        <dbReference type="ARBA" id="ARBA00022989"/>
    </source>
</evidence>
<dbReference type="InterPro" id="IPR035897">
    <property type="entry name" value="Toll_tir_struct_dom_sf"/>
</dbReference>
<evidence type="ECO:0000256" key="11">
    <source>
        <dbReference type="SAM" id="Phobius"/>
    </source>
</evidence>
<comment type="caution">
    <text evidence="13">The sequence shown here is derived from an EMBL/GenBank/DDBJ whole genome shotgun (WGS) entry which is preliminary data.</text>
</comment>
<evidence type="ECO:0000256" key="2">
    <source>
        <dbReference type="ARBA" id="ARBA00009634"/>
    </source>
</evidence>
<keyword evidence="5" id="KW-0732">Signal</keyword>
<feature type="transmembrane region" description="Helical" evidence="11">
    <location>
        <begin position="633"/>
        <end position="655"/>
    </location>
</feature>
<feature type="domain" description="TIR" evidence="12">
    <location>
        <begin position="683"/>
        <end position="831"/>
    </location>
</feature>